<dbReference type="EMBL" id="CP053452">
    <property type="protein sequence ID" value="QJX00864.1"/>
    <property type="molecule type" value="Genomic_DNA"/>
</dbReference>
<gene>
    <name evidence="2" type="ORF">FTUN_8502</name>
</gene>
<protein>
    <recommendedName>
        <fullName evidence="4">Halogenase</fullName>
    </recommendedName>
</protein>
<dbReference type="PANTHER" id="PTHR43747:SF5">
    <property type="entry name" value="FAD-BINDING DOMAIN-CONTAINING PROTEIN"/>
    <property type="match status" value="1"/>
</dbReference>
<keyword evidence="3" id="KW-1185">Reference proteome</keyword>
<evidence type="ECO:0000256" key="1">
    <source>
        <dbReference type="ARBA" id="ARBA00023002"/>
    </source>
</evidence>
<proteinExistence type="predicted"/>
<name>A0A6M5Z625_9BACT</name>
<dbReference type="PANTHER" id="PTHR43747">
    <property type="entry name" value="FAD-BINDING PROTEIN"/>
    <property type="match status" value="1"/>
</dbReference>
<dbReference type="RefSeq" id="WP_171475523.1">
    <property type="nucleotide sequence ID" value="NZ_CP053452.2"/>
</dbReference>
<dbReference type="Proteomes" id="UP000503447">
    <property type="component" value="Chromosome"/>
</dbReference>
<reference evidence="3" key="1">
    <citation type="submission" date="2020-05" db="EMBL/GenBank/DDBJ databases">
        <title>Frigoriglobus tundricola gen. nov., sp. nov., a psychrotolerant cellulolytic planctomycete of the family Gemmataceae with two divergent copies of 16S rRNA gene.</title>
        <authorList>
            <person name="Kulichevskaya I.S."/>
            <person name="Ivanova A.A."/>
            <person name="Naumoff D.G."/>
            <person name="Beletsky A.V."/>
            <person name="Rijpstra W.I.C."/>
            <person name="Sinninghe Damste J.S."/>
            <person name="Mardanov A.V."/>
            <person name="Ravin N.V."/>
            <person name="Dedysh S.N."/>
        </authorList>
    </citation>
    <scope>NUCLEOTIDE SEQUENCE [LARGE SCALE GENOMIC DNA]</scope>
    <source>
        <strain evidence="3">PL17</strain>
    </source>
</reference>
<dbReference type="InterPro" id="IPR050816">
    <property type="entry name" value="Flavin-dep_Halogenase_NPB"/>
</dbReference>
<dbReference type="SUPFAM" id="SSF51905">
    <property type="entry name" value="FAD/NAD(P)-binding domain"/>
    <property type="match status" value="1"/>
</dbReference>
<organism evidence="2 3">
    <name type="scientific">Frigoriglobus tundricola</name>
    <dbReference type="NCBI Taxonomy" id="2774151"/>
    <lineage>
        <taxon>Bacteria</taxon>
        <taxon>Pseudomonadati</taxon>
        <taxon>Planctomycetota</taxon>
        <taxon>Planctomycetia</taxon>
        <taxon>Gemmatales</taxon>
        <taxon>Gemmataceae</taxon>
        <taxon>Frigoriglobus</taxon>
    </lineage>
</organism>
<dbReference type="KEGG" id="ftj:FTUN_8502"/>
<evidence type="ECO:0000313" key="3">
    <source>
        <dbReference type="Proteomes" id="UP000503447"/>
    </source>
</evidence>
<keyword evidence="1" id="KW-0560">Oxidoreductase</keyword>
<dbReference type="Gene3D" id="3.50.50.60">
    <property type="entry name" value="FAD/NAD(P)-binding domain"/>
    <property type="match status" value="1"/>
</dbReference>
<dbReference type="InterPro" id="IPR036188">
    <property type="entry name" value="FAD/NAD-bd_sf"/>
</dbReference>
<evidence type="ECO:0008006" key="4">
    <source>
        <dbReference type="Google" id="ProtNLM"/>
    </source>
</evidence>
<evidence type="ECO:0000313" key="2">
    <source>
        <dbReference type="EMBL" id="QJX00864.1"/>
    </source>
</evidence>
<accession>A0A6M5Z625</accession>
<sequence>MTRYDCDLAILGSGFGGTLLAIIAQKLGYSVALLERGRHPRFAIGESSTPLADFKLAALADRFGLDWLRPFSKYGTWKATRPDLPCGLKRGFSFFRHEQGRPFTPHDDNALLVAASPDDATADTHWFRADFDAHLVDRAVAAGVPYLDECEIHTVRHTDAGWELEGARPGEAVSVRAGLLVDATGTGQVLAGALGIEPVAGGTLRARSRALYSHFTGVGEWHSVLEAESGPAATARHPFPCDAAALHQIIDNGWMWVLRFENGITSTGFSLDPEAHPLRAGETPEAEWHRLLNTYPSIGRQFARAVPVRPFVRTGRLQRRLTRAAGADWALLPHAAGFLDAWLSPGIAQTLFAVNRLGGILAEERGGAGRERRLEVYGRTVLRELAWVDEITGTCFACFDRFPVLVSVSMMYFVAAIYCEERERAGQGSPDDAFLLTDHPEYRAVAGELLRKARGVPVAGAAAFADEVRDRLAPFDSCSLCEPGRRNMHPFLGTLSRSR</sequence>
<dbReference type="GO" id="GO:0016491">
    <property type="term" value="F:oxidoreductase activity"/>
    <property type="evidence" value="ECO:0007669"/>
    <property type="project" value="UniProtKB-KW"/>
</dbReference>
<dbReference type="AlphaFoldDB" id="A0A6M5Z625"/>